<sequence>MRKTLLNTMGLLLALFGATNASAQSTVELPYSITFDSTNDVWTVLDASPSPGTSWVFNNDWGNDGFCIGNAWTATPSYCIRTDSGEPNDYYVSPSFSLKAGKTYTVKTSSGTMYSTPATLSVEYTTTPTNAASFTKLSDISMPSSGAQYDNSYDLTVPEDGLYSFAFHATNTSAGDKSNWVYLYALGFSIEEKVGGETPDPGTDPDQPDPPAVDQDGTLPYDMTFDSAEKFATWTTMDNSDTPGVTWAYTASDFAGKPAAHMGPDATSGTCDWLVSPKFELKEGKSYKITVDAASGPNNELNLILDYFVGSKSADNQKTIEWIGSKLPKTEGETEGEGGKVKNEWILDANKDDVYLFAFRALNWGANNANDAVSIYSVKIEEMAEGKPDAPVALPYEVSFEKEESVSDWTAMDRSGNVSSTWSWNSWGYQEYDNDWQPVGDQHPCVGFSSDWNTDANDYWVSPAFALEAGKTYVAKAHTANNRSCIETGTTSFTMKLGTNKKMQSSFDKTLGSIELNTVYDRDPSTFEFTVEKAGNYYVAFHISDKTGANAYGYIFDFSLAEKKAVVEEPVATEPVANLAAAELTAEKSVELTWTNPTKDVDGKDLPADALLTVKVYEGEEVVKVFEDQTPGSEGKHVQAYTDETFAGEHNYKVVVVYKDKESEAVTTSLTVKVVVDAINGVVVPTDAKVSVHTLGGAAVGNNLSTLGKGTYIVTMKRADGTMKTVKVTK</sequence>
<dbReference type="RefSeq" id="WP_022429343.1">
    <property type="nucleotide sequence ID" value="NZ_FR899107.1"/>
</dbReference>
<evidence type="ECO:0000256" key="1">
    <source>
        <dbReference type="SAM" id="MobiDB-lite"/>
    </source>
</evidence>
<feature type="region of interest" description="Disordered" evidence="1">
    <location>
        <begin position="194"/>
        <end position="218"/>
    </location>
</feature>
<feature type="chain" id="PRO_5004434244" evidence="2">
    <location>
        <begin position="24"/>
        <end position="730"/>
    </location>
</feature>
<comment type="caution">
    <text evidence="3">The sequence shown here is derived from an EMBL/GenBank/DDBJ whole genome shotgun (WGS) entry which is preliminary data.</text>
</comment>
<protein>
    <submittedName>
        <fullName evidence="3">Uncharacterized protein</fullName>
    </submittedName>
</protein>
<feature type="signal peptide" evidence="2">
    <location>
        <begin position="1"/>
        <end position="23"/>
    </location>
</feature>
<dbReference type="STRING" id="1263103.BN741_00011"/>
<dbReference type="NCBIfam" id="NF038128">
    <property type="entry name" value="choice_anch_J"/>
    <property type="match status" value="1"/>
</dbReference>
<dbReference type="Gene3D" id="2.60.120.200">
    <property type="match status" value="3"/>
</dbReference>
<evidence type="ECO:0000256" key="2">
    <source>
        <dbReference type="SAM" id="SignalP"/>
    </source>
</evidence>
<dbReference type="AlphaFoldDB" id="R7H305"/>
<evidence type="ECO:0000313" key="3">
    <source>
        <dbReference type="EMBL" id="CDE34059.1"/>
    </source>
</evidence>
<accession>R7H305</accession>
<gene>
    <name evidence="3" type="ORF">BN741_00011</name>
</gene>
<reference evidence="3" key="1">
    <citation type="submission" date="2012-11" db="EMBL/GenBank/DDBJ databases">
        <title>Dependencies among metagenomic species, viruses, plasmids and units of genetic variation.</title>
        <authorList>
            <person name="Nielsen H.B."/>
            <person name="Almeida M."/>
            <person name="Juncker A.S."/>
            <person name="Rasmussen S."/>
            <person name="Li J."/>
            <person name="Sunagawa S."/>
            <person name="Plichta D."/>
            <person name="Gautier L."/>
            <person name="Le Chatelier E."/>
            <person name="Peletier E."/>
            <person name="Bonde I."/>
            <person name="Nielsen T."/>
            <person name="Manichanh C."/>
            <person name="Arumugam M."/>
            <person name="Batto J."/>
            <person name="Santos M.B.Q.D."/>
            <person name="Blom N."/>
            <person name="Borruel N."/>
            <person name="Burgdorf K.S."/>
            <person name="Boumezbeur F."/>
            <person name="Casellas F."/>
            <person name="Dore J."/>
            <person name="Guarner F."/>
            <person name="Hansen T."/>
            <person name="Hildebrand F."/>
            <person name="Kaas R.S."/>
            <person name="Kennedy S."/>
            <person name="Kristiansen K."/>
            <person name="Kultima J.R."/>
            <person name="Leonard P."/>
            <person name="Levenez F."/>
            <person name="Lund O."/>
            <person name="Moumen B."/>
            <person name="Le Paslier D."/>
            <person name="Pons N."/>
            <person name="Pedersen O."/>
            <person name="Prifti E."/>
            <person name="Qin J."/>
            <person name="Raes J."/>
            <person name="Tap J."/>
            <person name="Tims S."/>
            <person name="Ussery D.W."/>
            <person name="Yamada T."/>
            <person name="MetaHit consortium"/>
            <person name="Renault P."/>
            <person name="Sicheritz-Ponten T."/>
            <person name="Bork P."/>
            <person name="Wang J."/>
            <person name="Brunak S."/>
            <person name="Ehrlich S.D."/>
        </authorList>
    </citation>
    <scope>NUCLEOTIDE SEQUENCE [LARGE SCALE GENOMIC DNA]</scope>
</reference>
<organism evidence="3">
    <name type="scientific">Leyella stercorea CAG:629</name>
    <dbReference type="NCBI Taxonomy" id="1263103"/>
    <lineage>
        <taxon>Bacteria</taxon>
        <taxon>Pseudomonadati</taxon>
        <taxon>Bacteroidota</taxon>
        <taxon>Bacteroidia</taxon>
        <taxon>Bacteroidales</taxon>
        <taxon>Prevotellaceae</taxon>
        <taxon>Leyella</taxon>
    </lineage>
</organism>
<name>R7H305_9BACT</name>
<dbReference type="EMBL" id="CBIT010000223">
    <property type="protein sequence ID" value="CDE34059.1"/>
    <property type="molecule type" value="Genomic_DNA"/>
</dbReference>
<dbReference type="Proteomes" id="UP000018072">
    <property type="component" value="Unassembled WGS sequence"/>
</dbReference>
<proteinExistence type="predicted"/>
<keyword evidence="2" id="KW-0732">Signal</keyword>